<evidence type="ECO:0000256" key="2">
    <source>
        <dbReference type="SAM" id="Coils"/>
    </source>
</evidence>
<dbReference type="SUPFAM" id="SSF52540">
    <property type="entry name" value="P-loop containing nucleoside triphosphate hydrolases"/>
    <property type="match status" value="1"/>
</dbReference>
<proteinExistence type="inferred from homology"/>
<evidence type="ECO:0000259" key="3">
    <source>
        <dbReference type="Pfam" id="PF00270"/>
    </source>
</evidence>
<organism evidence="4 5">
    <name type="scientific">Trifolium medium</name>
    <dbReference type="NCBI Taxonomy" id="97028"/>
    <lineage>
        <taxon>Eukaryota</taxon>
        <taxon>Viridiplantae</taxon>
        <taxon>Streptophyta</taxon>
        <taxon>Embryophyta</taxon>
        <taxon>Tracheophyta</taxon>
        <taxon>Spermatophyta</taxon>
        <taxon>Magnoliopsida</taxon>
        <taxon>eudicotyledons</taxon>
        <taxon>Gunneridae</taxon>
        <taxon>Pentapetalae</taxon>
        <taxon>rosids</taxon>
        <taxon>fabids</taxon>
        <taxon>Fabales</taxon>
        <taxon>Fabaceae</taxon>
        <taxon>Papilionoideae</taxon>
        <taxon>50 kb inversion clade</taxon>
        <taxon>NPAAA clade</taxon>
        <taxon>Hologalegina</taxon>
        <taxon>IRL clade</taxon>
        <taxon>Trifolieae</taxon>
        <taxon>Trifolium</taxon>
    </lineage>
</organism>
<dbReference type="GO" id="GO:0005737">
    <property type="term" value="C:cytoplasm"/>
    <property type="evidence" value="ECO:0007669"/>
    <property type="project" value="TreeGrafter"/>
</dbReference>
<evidence type="ECO:0000313" key="4">
    <source>
        <dbReference type="EMBL" id="MCI60268.1"/>
    </source>
</evidence>
<reference evidence="4 5" key="1">
    <citation type="journal article" date="2018" name="Front. Plant Sci.">
        <title>Red Clover (Trifolium pratense) and Zigzag Clover (T. medium) - A Picture of Genomic Similarities and Differences.</title>
        <authorList>
            <person name="Dluhosova J."/>
            <person name="Istvanek J."/>
            <person name="Nedelnik J."/>
            <person name="Repkova J."/>
        </authorList>
    </citation>
    <scope>NUCLEOTIDE SEQUENCE [LARGE SCALE GENOMIC DNA]</scope>
    <source>
        <strain evidence="5">cv. 10/8</strain>
        <tissue evidence="4">Leaf</tissue>
    </source>
</reference>
<keyword evidence="4" id="KW-0347">Helicase</keyword>
<dbReference type="Gene3D" id="3.40.50.300">
    <property type="entry name" value="P-loop containing nucleotide triphosphate hydrolases"/>
    <property type="match status" value="1"/>
</dbReference>
<feature type="non-terminal residue" evidence="4">
    <location>
        <position position="89"/>
    </location>
</feature>
<sequence>EENAKQQEKRKGWENECKVLEEAVLAARNEASDENLVKLLKLIHGYDSFREGQLEAIKNVLAGKSTMLILPTGAGKSLCYQLSALILPG</sequence>
<keyword evidence="4" id="KW-0067">ATP-binding</keyword>
<dbReference type="GO" id="GO:0005524">
    <property type="term" value="F:ATP binding"/>
    <property type="evidence" value="ECO:0007669"/>
    <property type="project" value="InterPro"/>
</dbReference>
<dbReference type="AlphaFoldDB" id="A0A392TGY3"/>
<dbReference type="EMBL" id="LXQA010578538">
    <property type="protein sequence ID" value="MCI60268.1"/>
    <property type="molecule type" value="Genomic_DNA"/>
</dbReference>
<comment type="caution">
    <text evidence="4">The sequence shown here is derived from an EMBL/GenBank/DDBJ whole genome shotgun (WGS) entry which is preliminary data.</text>
</comment>
<keyword evidence="5" id="KW-1185">Reference proteome</keyword>
<dbReference type="GO" id="GO:0005694">
    <property type="term" value="C:chromosome"/>
    <property type="evidence" value="ECO:0007669"/>
    <property type="project" value="TreeGrafter"/>
</dbReference>
<name>A0A392TGY3_9FABA</name>
<keyword evidence="2" id="KW-0175">Coiled coil</keyword>
<dbReference type="InterPro" id="IPR011545">
    <property type="entry name" value="DEAD/DEAH_box_helicase_dom"/>
</dbReference>
<dbReference type="Pfam" id="PF00270">
    <property type="entry name" value="DEAD"/>
    <property type="match status" value="1"/>
</dbReference>
<keyword evidence="4" id="KW-0378">Hydrolase</keyword>
<dbReference type="PANTHER" id="PTHR13710">
    <property type="entry name" value="DNA HELICASE RECQ FAMILY MEMBER"/>
    <property type="match status" value="1"/>
</dbReference>
<feature type="domain" description="DEAD/DEAH-box helicase" evidence="3">
    <location>
        <begin position="51"/>
        <end position="85"/>
    </location>
</feature>
<dbReference type="GO" id="GO:0005634">
    <property type="term" value="C:nucleus"/>
    <property type="evidence" value="ECO:0007669"/>
    <property type="project" value="TreeGrafter"/>
</dbReference>
<protein>
    <submittedName>
        <fullName evidence="4">ATP-dependent DNA helicase Q-like 5</fullName>
    </submittedName>
</protein>
<dbReference type="GO" id="GO:0009378">
    <property type="term" value="F:four-way junction helicase activity"/>
    <property type="evidence" value="ECO:0007669"/>
    <property type="project" value="TreeGrafter"/>
</dbReference>
<evidence type="ECO:0000256" key="1">
    <source>
        <dbReference type="ARBA" id="ARBA00005446"/>
    </source>
</evidence>
<dbReference type="PANTHER" id="PTHR13710:SF108">
    <property type="entry name" value="ATP-DEPENDENT DNA HELICASE Q4"/>
    <property type="match status" value="1"/>
</dbReference>
<feature type="non-terminal residue" evidence="4">
    <location>
        <position position="1"/>
    </location>
</feature>
<dbReference type="Proteomes" id="UP000265520">
    <property type="component" value="Unassembled WGS sequence"/>
</dbReference>
<evidence type="ECO:0000313" key="5">
    <source>
        <dbReference type="Proteomes" id="UP000265520"/>
    </source>
</evidence>
<feature type="coiled-coil region" evidence="2">
    <location>
        <begin position="3"/>
        <end position="30"/>
    </location>
</feature>
<dbReference type="InterPro" id="IPR027417">
    <property type="entry name" value="P-loop_NTPase"/>
</dbReference>
<keyword evidence="4" id="KW-0547">Nucleotide-binding</keyword>
<comment type="similarity">
    <text evidence="1">Belongs to the helicase family. RecQ subfamily.</text>
</comment>
<accession>A0A392TGY3</accession>
<dbReference type="GO" id="GO:0043138">
    <property type="term" value="F:3'-5' DNA helicase activity"/>
    <property type="evidence" value="ECO:0007669"/>
    <property type="project" value="TreeGrafter"/>
</dbReference>
<dbReference type="GO" id="GO:0000724">
    <property type="term" value="P:double-strand break repair via homologous recombination"/>
    <property type="evidence" value="ECO:0007669"/>
    <property type="project" value="TreeGrafter"/>
</dbReference>
<dbReference type="GO" id="GO:0003676">
    <property type="term" value="F:nucleic acid binding"/>
    <property type="evidence" value="ECO:0007669"/>
    <property type="project" value="InterPro"/>
</dbReference>